<gene>
    <name evidence="11" type="ORF">F8M41_009508</name>
</gene>
<keyword evidence="2 10" id="KW-0812">Transmembrane</keyword>
<evidence type="ECO:0000256" key="5">
    <source>
        <dbReference type="ARBA" id="ARBA00022989"/>
    </source>
</evidence>
<evidence type="ECO:0000256" key="7">
    <source>
        <dbReference type="ARBA" id="ARBA00037565"/>
    </source>
</evidence>
<name>A0A8H3X556_GIGMA</name>
<accession>A0A8H3X556</accession>
<keyword evidence="6 10" id="KW-0472">Membrane</keyword>
<feature type="region of interest" description="Disordered" evidence="9">
    <location>
        <begin position="253"/>
        <end position="289"/>
    </location>
</feature>
<dbReference type="PANTHER" id="PTHR12924">
    <property type="entry name" value="TRANSLOCON-ASSOCIATED PROTEIN, ALPHA SUBUNIT"/>
    <property type="match status" value="1"/>
</dbReference>
<evidence type="ECO:0000256" key="2">
    <source>
        <dbReference type="ARBA" id="ARBA00022692"/>
    </source>
</evidence>
<dbReference type="GO" id="GO:0005789">
    <property type="term" value="C:endoplasmic reticulum membrane"/>
    <property type="evidence" value="ECO:0007669"/>
    <property type="project" value="UniProtKB-SubCell"/>
</dbReference>
<evidence type="ECO:0000256" key="6">
    <source>
        <dbReference type="ARBA" id="ARBA00023136"/>
    </source>
</evidence>
<keyword evidence="5 10" id="KW-1133">Transmembrane helix</keyword>
<keyword evidence="4" id="KW-0256">Endoplasmic reticulum</keyword>
<comment type="function">
    <text evidence="7">Is probably involved in a pathway contributing to genomic integrity.</text>
</comment>
<comment type="subcellular location">
    <subcellularLocation>
        <location evidence="1">Endoplasmic reticulum membrane</location>
        <topology evidence="1">Single-pass type I membrane protein</topology>
    </subcellularLocation>
</comment>
<dbReference type="AlphaFoldDB" id="A0A8H3X556"/>
<dbReference type="Proteomes" id="UP000439903">
    <property type="component" value="Unassembled WGS sequence"/>
</dbReference>
<comment type="similarity">
    <text evidence="8">Belongs to the IRC22 family.</text>
</comment>
<evidence type="ECO:0000256" key="9">
    <source>
        <dbReference type="SAM" id="MobiDB-lite"/>
    </source>
</evidence>
<dbReference type="PANTHER" id="PTHR12924:SF0">
    <property type="entry name" value="TRANSLOCON-ASSOCIATED PROTEIN SUBUNIT ALPHA"/>
    <property type="match status" value="1"/>
</dbReference>
<protein>
    <submittedName>
        <fullName evidence="11">Translocon-associated protein, alpha subunit</fullName>
    </submittedName>
</protein>
<comment type="caution">
    <text evidence="11">The sequence shown here is derived from an EMBL/GenBank/DDBJ whole genome shotgun (WGS) entry which is preliminary data.</text>
</comment>
<organism evidence="11 12">
    <name type="scientific">Gigaspora margarita</name>
    <dbReference type="NCBI Taxonomy" id="4874"/>
    <lineage>
        <taxon>Eukaryota</taxon>
        <taxon>Fungi</taxon>
        <taxon>Fungi incertae sedis</taxon>
        <taxon>Mucoromycota</taxon>
        <taxon>Glomeromycotina</taxon>
        <taxon>Glomeromycetes</taxon>
        <taxon>Diversisporales</taxon>
        <taxon>Gigasporaceae</taxon>
        <taxon>Gigaspora</taxon>
    </lineage>
</organism>
<proteinExistence type="inferred from homology"/>
<dbReference type="InterPro" id="IPR005595">
    <property type="entry name" value="TRAP_alpha"/>
</dbReference>
<evidence type="ECO:0000256" key="10">
    <source>
        <dbReference type="SAM" id="Phobius"/>
    </source>
</evidence>
<keyword evidence="12" id="KW-1185">Reference proteome</keyword>
<reference evidence="11 12" key="1">
    <citation type="journal article" date="2019" name="Environ. Microbiol.">
        <title>At the nexus of three kingdoms: the genome of the mycorrhizal fungus Gigaspora margarita provides insights into plant, endobacterial and fungal interactions.</title>
        <authorList>
            <person name="Venice F."/>
            <person name="Ghignone S."/>
            <person name="Salvioli di Fossalunga A."/>
            <person name="Amselem J."/>
            <person name="Novero M."/>
            <person name="Xianan X."/>
            <person name="Sedzielewska Toro K."/>
            <person name="Morin E."/>
            <person name="Lipzen A."/>
            <person name="Grigoriev I.V."/>
            <person name="Henrissat B."/>
            <person name="Martin F.M."/>
            <person name="Bonfante P."/>
        </authorList>
    </citation>
    <scope>NUCLEOTIDE SEQUENCE [LARGE SCALE GENOMIC DNA]</scope>
    <source>
        <strain evidence="11 12">BEG34</strain>
    </source>
</reference>
<evidence type="ECO:0000256" key="8">
    <source>
        <dbReference type="ARBA" id="ARBA00038311"/>
    </source>
</evidence>
<evidence type="ECO:0000313" key="11">
    <source>
        <dbReference type="EMBL" id="KAF0400799.1"/>
    </source>
</evidence>
<feature type="transmembrane region" description="Helical" evidence="10">
    <location>
        <begin position="209"/>
        <end position="232"/>
    </location>
</feature>
<sequence>MLFRIFSFPFRQSIVTFNTLVNPYFYQQVRGVTRLWGRGKVEYPPPKPFNKTARYRSMLKAKLFAPFLVLGNEPPTIQPQPDTVEITGEFTDNPFSQVINGQKNTVKLTFDNKGKTDYMINGVAGGLVNKDNPNEFYRNLTSAKYTIKAPSMDHVEFPYYFYSEFPTQEFDIILFVFFSDETQQFRGVGFNGTITVVDPEHSIFDLQLLFLYVFLFGIIAAIGYVIYQAFLGGAKAKKGKKRAAVKPEDLATATSSSYDQNWIPDSHLKPATRSSSRLNKKKESKNENE</sequence>
<keyword evidence="3" id="KW-0732">Signal</keyword>
<dbReference type="OrthoDB" id="1926781at2759"/>
<dbReference type="EMBL" id="WTPW01002028">
    <property type="protein sequence ID" value="KAF0400799.1"/>
    <property type="molecule type" value="Genomic_DNA"/>
</dbReference>
<evidence type="ECO:0000256" key="3">
    <source>
        <dbReference type="ARBA" id="ARBA00022729"/>
    </source>
</evidence>
<evidence type="ECO:0000313" key="12">
    <source>
        <dbReference type="Proteomes" id="UP000439903"/>
    </source>
</evidence>
<evidence type="ECO:0000256" key="4">
    <source>
        <dbReference type="ARBA" id="ARBA00022824"/>
    </source>
</evidence>
<evidence type="ECO:0000256" key="1">
    <source>
        <dbReference type="ARBA" id="ARBA00004115"/>
    </source>
</evidence>
<dbReference type="Pfam" id="PF03896">
    <property type="entry name" value="TRAP_alpha"/>
    <property type="match status" value="1"/>
</dbReference>